<dbReference type="EMBL" id="MU005574">
    <property type="protein sequence ID" value="KAF2687756.1"/>
    <property type="molecule type" value="Genomic_DNA"/>
</dbReference>
<feature type="compositionally biased region" description="Polar residues" evidence="1">
    <location>
        <begin position="146"/>
        <end position="156"/>
    </location>
</feature>
<keyword evidence="2" id="KW-0732">Signal</keyword>
<evidence type="ECO:0000313" key="4">
    <source>
        <dbReference type="Proteomes" id="UP000799291"/>
    </source>
</evidence>
<organism evidence="3 4">
    <name type="scientific">Lentithecium fluviatile CBS 122367</name>
    <dbReference type="NCBI Taxonomy" id="1168545"/>
    <lineage>
        <taxon>Eukaryota</taxon>
        <taxon>Fungi</taxon>
        <taxon>Dikarya</taxon>
        <taxon>Ascomycota</taxon>
        <taxon>Pezizomycotina</taxon>
        <taxon>Dothideomycetes</taxon>
        <taxon>Pleosporomycetidae</taxon>
        <taxon>Pleosporales</taxon>
        <taxon>Massarineae</taxon>
        <taxon>Lentitheciaceae</taxon>
        <taxon>Lentithecium</taxon>
    </lineage>
</organism>
<accession>A0A6G1JB46</accession>
<evidence type="ECO:0000256" key="1">
    <source>
        <dbReference type="SAM" id="MobiDB-lite"/>
    </source>
</evidence>
<keyword evidence="4" id="KW-1185">Reference proteome</keyword>
<evidence type="ECO:0000313" key="3">
    <source>
        <dbReference type="EMBL" id="KAF2687756.1"/>
    </source>
</evidence>
<evidence type="ECO:0000256" key="2">
    <source>
        <dbReference type="SAM" id="SignalP"/>
    </source>
</evidence>
<sequence length="287" mass="29440">MHPYNLLLTTLALASNALSAPSQRSTIHVTITSTTTIIPGAVSAAASPSKPIVTVIVTEYTTVTAGLPSISSLPPHTISSMTGSHPTYSGIPSGCIMVCPSGITFPGSPTLAANTSSSAGDSSVTSKPKLAGPIYPLLTPEPEVKTTISPETSKGTPTEDWTCPHSMTHSIPAEISGSEVDGPTNEPGAEPESSSQPPNPDAKPSEASTNEVSKPLTTDPDDPGPTKDNPPADSSSHKFLLSSTDPQVQPQSAPEGPSPETTDDLGVPDTGKSYVEPRELGGQNELR</sequence>
<evidence type="ECO:0008006" key="5">
    <source>
        <dbReference type="Google" id="ProtNLM"/>
    </source>
</evidence>
<protein>
    <recommendedName>
        <fullName evidence="5">Lytic polysaccharide monooxygenase</fullName>
    </recommendedName>
</protein>
<dbReference type="AlphaFoldDB" id="A0A6G1JB46"/>
<dbReference type="Proteomes" id="UP000799291">
    <property type="component" value="Unassembled WGS sequence"/>
</dbReference>
<feature type="region of interest" description="Disordered" evidence="1">
    <location>
        <begin position="112"/>
        <end position="287"/>
    </location>
</feature>
<proteinExistence type="predicted"/>
<name>A0A6G1JB46_9PLEO</name>
<gene>
    <name evidence="3" type="ORF">K458DRAFT_385332</name>
</gene>
<feature type="compositionally biased region" description="Low complexity" evidence="1">
    <location>
        <begin position="116"/>
        <end position="126"/>
    </location>
</feature>
<feature type="signal peptide" evidence="2">
    <location>
        <begin position="1"/>
        <end position="19"/>
    </location>
</feature>
<feature type="compositionally biased region" description="Polar residues" evidence="1">
    <location>
        <begin position="241"/>
        <end position="252"/>
    </location>
</feature>
<feature type="chain" id="PRO_5026305847" description="Lytic polysaccharide monooxygenase" evidence="2">
    <location>
        <begin position="20"/>
        <end position="287"/>
    </location>
</feature>
<reference evidence="3" key="1">
    <citation type="journal article" date="2020" name="Stud. Mycol.">
        <title>101 Dothideomycetes genomes: a test case for predicting lifestyles and emergence of pathogens.</title>
        <authorList>
            <person name="Haridas S."/>
            <person name="Albert R."/>
            <person name="Binder M."/>
            <person name="Bloem J."/>
            <person name="Labutti K."/>
            <person name="Salamov A."/>
            <person name="Andreopoulos B."/>
            <person name="Baker S."/>
            <person name="Barry K."/>
            <person name="Bills G."/>
            <person name="Bluhm B."/>
            <person name="Cannon C."/>
            <person name="Castanera R."/>
            <person name="Culley D."/>
            <person name="Daum C."/>
            <person name="Ezra D."/>
            <person name="Gonzalez J."/>
            <person name="Henrissat B."/>
            <person name="Kuo A."/>
            <person name="Liang C."/>
            <person name="Lipzen A."/>
            <person name="Lutzoni F."/>
            <person name="Magnuson J."/>
            <person name="Mondo S."/>
            <person name="Nolan M."/>
            <person name="Ohm R."/>
            <person name="Pangilinan J."/>
            <person name="Park H.-J."/>
            <person name="Ramirez L."/>
            <person name="Alfaro M."/>
            <person name="Sun H."/>
            <person name="Tritt A."/>
            <person name="Yoshinaga Y."/>
            <person name="Zwiers L.-H."/>
            <person name="Turgeon B."/>
            <person name="Goodwin S."/>
            <person name="Spatafora J."/>
            <person name="Crous P."/>
            <person name="Grigoriev I."/>
        </authorList>
    </citation>
    <scope>NUCLEOTIDE SEQUENCE</scope>
    <source>
        <strain evidence="3">CBS 122367</strain>
    </source>
</reference>